<evidence type="ECO:0000256" key="2">
    <source>
        <dbReference type="SAM" id="Phobius"/>
    </source>
</evidence>
<feature type="transmembrane region" description="Helical" evidence="2">
    <location>
        <begin position="6"/>
        <end position="26"/>
    </location>
</feature>
<gene>
    <name evidence="3" type="ORF">AU192_07080</name>
</gene>
<dbReference type="RefSeq" id="WP_064396358.1">
    <property type="nucleotide sequence ID" value="NZ_LQIR01000019.1"/>
</dbReference>
<dbReference type="AlphaFoldDB" id="A0A117JJS8"/>
<feature type="transmembrane region" description="Helical" evidence="2">
    <location>
        <begin position="199"/>
        <end position="223"/>
    </location>
</feature>
<reference evidence="3 4" key="1">
    <citation type="submission" date="2016-01" db="EMBL/GenBank/DDBJ databases">
        <authorList>
            <consortium name="TB Trials Study Group"/>
            <person name="Sutton G."/>
            <person name="Brinkac L."/>
            <person name="Sanka R."/>
            <person name="Adams M."/>
            <person name="Lau E.L."/>
            <person name="Macaden R."/>
            <person name="Grewal H.M.S."/>
        </authorList>
    </citation>
    <scope>NUCLEOTIDE SEQUENCE [LARGE SCALE GENOMIC DNA]</scope>
    <source>
        <strain evidence="3 4">IS-1744</strain>
    </source>
</reference>
<dbReference type="InterPro" id="IPR021315">
    <property type="entry name" value="Gap/Sap"/>
</dbReference>
<feature type="transmembrane region" description="Helical" evidence="2">
    <location>
        <begin position="244"/>
        <end position="262"/>
    </location>
</feature>
<dbReference type="Proteomes" id="UP000053707">
    <property type="component" value="Unassembled WGS sequence"/>
</dbReference>
<feature type="transmembrane region" description="Helical" evidence="2">
    <location>
        <begin position="80"/>
        <end position="101"/>
    </location>
</feature>
<keyword evidence="2" id="KW-1133">Transmembrane helix</keyword>
<keyword evidence="2" id="KW-0472">Membrane</keyword>
<protein>
    <recommendedName>
        <fullName evidence="5">Gap protein</fullName>
    </recommendedName>
</protein>
<evidence type="ECO:0008006" key="5">
    <source>
        <dbReference type="Google" id="ProtNLM"/>
    </source>
</evidence>
<accession>A0A117JJS8</accession>
<name>A0A117JJS8_9MYCO</name>
<keyword evidence="2" id="KW-0812">Transmembrane</keyword>
<feature type="region of interest" description="Disordered" evidence="1">
    <location>
        <begin position="110"/>
        <end position="133"/>
    </location>
</feature>
<dbReference type="Pfam" id="PF11139">
    <property type="entry name" value="SfLAP"/>
    <property type="match status" value="1"/>
</dbReference>
<evidence type="ECO:0000313" key="3">
    <source>
        <dbReference type="EMBL" id="KUI15622.1"/>
    </source>
</evidence>
<organism evidence="3 4">
    <name type="scientific">Mycobacterium lehmannii</name>
    <dbReference type="NCBI Taxonomy" id="2048550"/>
    <lineage>
        <taxon>Bacteria</taxon>
        <taxon>Bacillati</taxon>
        <taxon>Actinomycetota</taxon>
        <taxon>Actinomycetes</taxon>
        <taxon>Mycobacteriales</taxon>
        <taxon>Mycobacteriaceae</taxon>
        <taxon>Mycobacterium</taxon>
    </lineage>
</organism>
<comment type="caution">
    <text evidence="3">The sequence shown here is derived from an EMBL/GenBank/DDBJ whole genome shotgun (WGS) entry which is preliminary data.</text>
</comment>
<evidence type="ECO:0000313" key="4">
    <source>
        <dbReference type="Proteomes" id="UP000053707"/>
    </source>
</evidence>
<feature type="transmembrane region" description="Helical" evidence="2">
    <location>
        <begin position="35"/>
        <end position="60"/>
    </location>
</feature>
<keyword evidence="4" id="KW-1185">Reference proteome</keyword>
<proteinExistence type="predicted"/>
<evidence type="ECO:0000256" key="1">
    <source>
        <dbReference type="SAM" id="MobiDB-lite"/>
    </source>
</evidence>
<sequence>MWGSLLGLALLISLNPVLLGFILLIISRPRPVQNLFFYWVGALTVNLPLFLVPLALLHMTPGFASFADGLGTPPEAVSGTLQPFPLIIATVLLAIAVVMAVRPRLRERASARAGGGDDSSAMHPHTVETNPAPRNRLVGRVNNVVAAIQRLYERLTSVWDRGSPWVAFVFGMMYLPSATLVLLIDTTIVASGAGIGEQVAAAIAFVLGFLAVLELVLLSYVFAPAKTEAVLRPLHEWARAHNRHILIVFFVLIAIWQLARGFSLA</sequence>
<dbReference type="EMBL" id="LQIR01000019">
    <property type="protein sequence ID" value="KUI15622.1"/>
    <property type="molecule type" value="Genomic_DNA"/>
</dbReference>
<feature type="transmembrane region" description="Helical" evidence="2">
    <location>
        <begin position="165"/>
        <end position="184"/>
    </location>
</feature>